<protein>
    <submittedName>
        <fullName evidence="9">DedA family protein</fullName>
    </submittedName>
</protein>
<reference evidence="9 10" key="1">
    <citation type="submission" date="2018-12" db="EMBL/GenBank/DDBJ databases">
        <title>The whole draft genome of Aquabacterium sp. SJQ9.</title>
        <authorList>
            <person name="Sun L."/>
            <person name="Gao X."/>
            <person name="Chen W."/>
            <person name="Huang K."/>
        </authorList>
    </citation>
    <scope>NUCLEOTIDE SEQUENCE [LARGE SCALE GENOMIC DNA]</scope>
    <source>
        <strain evidence="9 10">SJQ9</strain>
    </source>
</reference>
<evidence type="ECO:0000313" key="9">
    <source>
        <dbReference type="EMBL" id="RRS04009.1"/>
    </source>
</evidence>
<comment type="caution">
    <text evidence="9">The sequence shown here is derived from an EMBL/GenBank/DDBJ whole genome shotgun (WGS) entry which is preliminary data.</text>
</comment>
<feature type="transmembrane region" description="Helical" evidence="7">
    <location>
        <begin position="55"/>
        <end position="82"/>
    </location>
</feature>
<comment type="similarity">
    <text evidence="2 7">Belongs to the DedA family.</text>
</comment>
<sequence length="217" mass="23937">MDIALFLIDFILHVDQHLAEFVRDYGVWIYALLFLIVFVETGLVVMPFLPGDSLLFMVGALAGTGVMSLPLAIAVLLVAAILGDQVNYTIGRTIGPKVFQWENSRWFNRRAFDAAHNFYEKHGGITIILARFMPFVRTFAPFVAGVAQMNRATFTAFNVIGALIWVVGLTVVGYLFGNLPIVQQHLSKIIWALILIPGLIAIFGAWKARRAQAAGAS</sequence>
<evidence type="ECO:0000313" key="10">
    <source>
        <dbReference type="Proteomes" id="UP000269265"/>
    </source>
</evidence>
<evidence type="ECO:0000256" key="4">
    <source>
        <dbReference type="ARBA" id="ARBA00022692"/>
    </source>
</evidence>
<evidence type="ECO:0000256" key="1">
    <source>
        <dbReference type="ARBA" id="ARBA00004651"/>
    </source>
</evidence>
<dbReference type="OrthoDB" id="9813426at2"/>
<dbReference type="GO" id="GO:0005886">
    <property type="term" value="C:plasma membrane"/>
    <property type="evidence" value="ECO:0007669"/>
    <property type="project" value="UniProtKB-SubCell"/>
</dbReference>
<dbReference type="NCBIfam" id="NF008102">
    <property type="entry name" value="PRK10847.1"/>
    <property type="match status" value="1"/>
</dbReference>
<accession>A0A426VAN3</accession>
<gene>
    <name evidence="9" type="ORF">EIP75_11445</name>
</gene>
<dbReference type="InterPro" id="IPR032816">
    <property type="entry name" value="VTT_dom"/>
</dbReference>
<evidence type="ECO:0000256" key="3">
    <source>
        <dbReference type="ARBA" id="ARBA00022475"/>
    </source>
</evidence>
<dbReference type="RefSeq" id="WP_125243413.1">
    <property type="nucleotide sequence ID" value="NZ_RSED01000008.1"/>
</dbReference>
<keyword evidence="5 7" id="KW-1133">Transmembrane helix</keyword>
<dbReference type="AlphaFoldDB" id="A0A426VAN3"/>
<keyword evidence="6 7" id="KW-0472">Membrane</keyword>
<keyword evidence="3 7" id="KW-1003">Cell membrane</keyword>
<feature type="transmembrane region" description="Helical" evidence="7">
    <location>
        <begin position="156"/>
        <end position="177"/>
    </location>
</feature>
<name>A0A426VAN3_9BURK</name>
<feature type="domain" description="VTT" evidence="8">
    <location>
        <begin position="49"/>
        <end position="174"/>
    </location>
</feature>
<feature type="transmembrane region" description="Helical" evidence="7">
    <location>
        <begin position="27"/>
        <end position="49"/>
    </location>
</feature>
<keyword evidence="10" id="KW-1185">Reference proteome</keyword>
<feature type="transmembrane region" description="Helical" evidence="7">
    <location>
        <begin position="189"/>
        <end position="206"/>
    </location>
</feature>
<evidence type="ECO:0000256" key="5">
    <source>
        <dbReference type="ARBA" id="ARBA00022989"/>
    </source>
</evidence>
<proteinExistence type="inferred from homology"/>
<organism evidence="9 10">
    <name type="scientific">Aquabacterium soli</name>
    <dbReference type="NCBI Taxonomy" id="2493092"/>
    <lineage>
        <taxon>Bacteria</taxon>
        <taxon>Pseudomonadati</taxon>
        <taxon>Pseudomonadota</taxon>
        <taxon>Betaproteobacteria</taxon>
        <taxon>Burkholderiales</taxon>
        <taxon>Aquabacterium</taxon>
    </lineage>
</organism>
<comment type="subcellular location">
    <subcellularLocation>
        <location evidence="1 7">Cell membrane</location>
        <topology evidence="1 7">Multi-pass membrane protein</topology>
    </subcellularLocation>
</comment>
<dbReference type="PANTHER" id="PTHR30353:SF0">
    <property type="entry name" value="TRANSMEMBRANE PROTEIN"/>
    <property type="match status" value="1"/>
</dbReference>
<dbReference type="Pfam" id="PF09335">
    <property type="entry name" value="VTT_dom"/>
    <property type="match status" value="1"/>
</dbReference>
<dbReference type="InterPro" id="IPR058127">
    <property type="entry name" value="DedA"/>
</dbReference>
<evidence type="ECO:0000256" key="2">
    <source>
        <dbReference type="ARBA" id="ARBA00010792"/>
    </source>
</evidence>
<evidence type="ECO:0000256" key="6">
    <source>
        <dbReference type="ARBA" id="ARBA00023136"/>
    </source>
</evidence>
<dbReference type="Proteomes" id="UP000269265">
    <property type="component" value="Unassembled WGS sequence"/>
</dbReference>
<evidence type="ECO:0000259" key="8">
    <source>
        <dbReference type="Pfam" id="PF09335"/>
    </source>
</evidence>
<dbReference type="InterPro" id="IPR032818">
    <property type="entry name" value="DedA-like"/>
</dbReference>
<keyword evidence="4 7" id="KW-0812">Transmembrane</keyword>
<dbReference type="EMBL" id="RSED01000008">
    <property type="protein sequence ID" value="RRS04009.1"/>
    <property type="molecule type" value="Genomic_DNA"/>
</dbReference>
<evidence type="ECO:0000256" key="7">
    <source>
        <dbReference type="RuleBase" id="RU367016"/>
    </source>
</evidence>
<dbReference type="PANTHER" id="PTHR30353">
    <property type="entry name" value="INNER MEMBRANE PROTEIN DEDA-RELATED"/>
    <property type="match status" value="1"/>
</dbReference>